<protein>
    <submittedName>
        <fullName evidence="1">Uncharacterized protein</fullName>
    </submittedName>
</protein>
<evidence type="ECO:0000313" key="2">
    <source>
        <dbReference type="Proteomes" id="UP000652153"/>
    </source>
</evidence>
<reference evidence="2" key="1">
    <citation type="journal article" date="2019" name="Int. J. Syst. Evol. Microbiol.">
        <title>The Global Catalogue of Microorganisms (GCM) 10K type strain sequencing project: providing services to taxonomists for standard genome sequencing and annotation.</title>
        <authorList>
            <consortium name="The Broad Institute Genomics Platform"/>
            <consortium name="The Broad Institute Genome Sequencing Center for Infectious Disease"/>
            <person name="Wu L."/>
            <person name="Ma J."/>
        </authorList>
    </citation>
    <scope>NUCLEOTIDE SEQUENCE [LARGE SCALE GENOMIC DNA]</scope>
    <source>
        <strain evidence="2">CGMCC 1.12770</strain>
    </source>
</reference>
<accession>A0ABQ1YZ94</accession>
<proteinExistence type="predicted"/>
<organism evidence="1 2">
    <name type="scientific">Paenibacillus silvae</name>
    <dbReference type="NCBI Taxonomy" id="1325358"/>
    <lineage>
        <taxon>Bacteria</taxon>
        <taxon>Bacillati</taxon>
        <taxon>Bacillota</taxon>
        <taxon>Bacilli</taxon>
        <taxon>Bacillales</taxon>
        <taxon>Paenibacillaceae</taxon>
        <taxon>Paenibacillus</taxon>
    </lineage>
</organism>
<sequence length="66" mass="7604">MEVASLGVDDGRIPKRRINWIRVENNIPFTVKGEPVEKEPKFKASYRDRGKDFAKDMGFGILSFMD</sequence>
<gene>
    <name evidence="1" type="ORF">GCM10008014_05670</name>
</gene>
<dbReference type="Proteomes" id="UP000652153">
    <property type="component" value="Unassembled WGS sequence"/>
</dbReference>
<keyword evidence="2" id="KW-1185">Reference proteome</keyword>
<comment type="caution">
    <text evidence="1">The sequence shown here is derived from an EMBL/GenBank/DDBJ whole genome shotgun (WGS) entry which is preliminary data.</text>
</comment>
<name>A0ABQ1YZ94_9BACL</name>
<evidence type="ECO:0000313" key="1">
    <source>
        <dbReference type="EMBL" id="GGH44356.1"/>
    </source>
</evidence>
<dbReference type="EMBL" id="BMFU01000001">
    <property type="protein sequence ID" value="GGH44356.1"/>
    <property type="molecule type" value="Genomic_DNA"/>
</dbReference>